<evidence type="ECO:0000313" key="3">
    <source>
        <dbReference type="EMBL" id="AJE22050.1"/>
    </source>
</evidence>
<organism evidence="3 4">
    <name type="scientific">Azotobacter chroococcum NCIMB 8003</name>
    <dbReference type="NCBI Taxonomy" id="1328314"/>
    <lineage>
        <taxon>Bacteria</taxon>
        <taxon>Pseudomonadati</taxon>
        <taxon>Pseudomonadota</taxon>
        <taxon>Gammaproteobacteria</taxon>
        <taxon>Pseudomonadales</taxon>
        <taxon>Pseudomonadaceae</taxon>
        <taxon>Azotobacter</taxon>
    </lineage>
</organism>
<protein>
    <submittedName>
        <fullName evidence="3">Uncharacterized protein</fullName>
    </submittedName>
</protein>
<keyword evidence="4" id="KW-1185">Reference proteome</keyword>
<feature type="region of interest" description="Disordered" evidence="1">
    <location>
        <begin position="1"/>
        <end position="23"/>
    </location>
</feature>
<dbReference type="HOGENOM" id="CLU_3114141_0_0_6"/>
<keyword evidence="2" id="KW-1133">Transmembrane helix</keyword>
<dbReference type="Proteomes" id="UP000068210">
    <property type="component" value="Chromosome"/>
</dbReference>
<feature type="compositionally biased region" description="Basic and acidic residues" evidence="1">
    <location>
        <begin position="11"/>
        <end position="23"/>
    </location>
</feature>
<accession>A0A0C4WR60</accession>
<evidence type="ECO:0000313" key="4">
    <source>
        <dbReference type="Proteomes" id="UP000068210"/>
    </source>
</evidence>
<dbReference type="AlphaFoldDB" id="A0A0C4WR60"/>
<evidence type="ECO:0000256" key="2">
    <source>
        <dbReference type="SAM" id="Phobius"/>
    </source>
</evidence>
<dbReference type="EMBL" id="CP010415">
    <property type="protein sequence ID" value="AJE22050.1"/>
    <property type="molecule type" value="Genomic_DNA"/>
</dbReference>
<name>A0A0C4WR60_9GAMM</name>
<proteinExistence type="predicted"/>
<reference evidence="3 4" key="1">
    <citation type="journal article" date="2015" name="PLoS ONE">
        <title>Azotobacter Genomes: The Genome of Azotobacter chroococcum NCIMB 8003 (ATCC 4412).</title>
        <authorList>
            <person name="Robson R.L."/>
            <person name="Jones R."/>
            <person name="Robson R.M."/>
            <person name="Schwartz A."/>
            <person name="Richardson T.H."/>
        </authorList>
    </citation>
    <scope>NUCLEOTIDE SEQUENCE [LARGE SCALE GENOMIC DNA]</scope>
    <source>
        <strain evidence="3 4">NCIMB 8003</strain>
    </source>
</reference>
<sequence length="50" mass="5738">MQHVNEGDSCLETREEKETDKRSRWEAVFTRCLEVGMVLAYGAAFLGLLF</sequence>
<evidence type="ECO:0000256" key="1">
    <source>
        <dbReference type="SAM" id="MobiDB-lite"/>
    </source>
</evidence>
<keyword evidence="2" id="KW-0472">Membrane</keyword>
<keyword evidence="2" id="KW-0812">Transmembrane</keyword>
<gene>
    <name evidence="3" type="ORF">Achr_26240</name>
</gene>
<feature type="transmembrane region" description="Helical" evidence="2">
    <location>
        <begin position="28"/>
        <end position="49"/>
    </location>
</feature>
<dbReference type="RefSeq" id="WP_165494348.1">
    <property type="nucleotide sequence ID" value="NZ_CP010415.1"/>
</dbReference>
<dbReference type="GeneID" id="61933726"/>
<dbReference type="KEGG" id="acx:Achr_26240"/>